<reference evidence="2 3" key="1">
    <citation type="journal article" date="2018" name="Cell">
        <title>The Chara Genome: Secondary Complexity and Implications for Plant Terrestrialization.</title>
        <authorList>
            <person name="Nishiyama T."/>
            <person name="Sakayama H."/>
            <person name="Vries J.D."/>
            <person name="Buschmann H."/>
            <person name="Saint-Marcoux D."/>
            <person name="Ullrich K.K."/>
            <person name="Haas F.B."/>
            <person name="Vanderstraeten L."/>
            <person name="Becker D."/>
            <person name="Lang D."/>
            <person name="Vosolsobe S."/>
            <person name="Rombauts S."/>
            <person name="Wilhelmsson P.K.I."/>
            <person name="Janitza P."/>
            <person name="Kern R."/>
            <person name="Heyl A."/>
            <person name="Rumpler F."/>
            <person name="Villalobos L.I.A.C."/>
            <person name="Clay J.M."/>
            <person name="Skokan R."/>
            <person name="Toyoda A."/>
            <person name="Suzuki Y."/>
            <person name="Kagoshima H."/>
            <person name="Schijlen E."/>
            <person name="Tajeshwar N."/>
            <person name="Catarino B."/>
            <person name="Hetherington A.J."/>
            <person name="Saltykova A."/>
            <person name="Bonnot C."/>
            <person name="Breuninger H."/>
            <person name="Symeonidi A."/>
            <person name="Radhakrishnan G.V."/>
            <person name="Van Nieuwerburgh F."/>
            <person name="Deforce D."/>
            <person name="Chang C."/>
            <person name="Karol K.G."/>
            <person name="Hedrich R."/>
            <person name="Ulvskov P."/>
            <person name="Glockner G."/>
            <person name="Delwiche C.F."/>
            <person name="Petrasek J."/>
            <person name="Van de Peer Y."/>
            <person name="Friml J."/>
            <person name="Beilby M."/>
            <person name="Dolan L."/>
            <person name="Kohara Y."/>
            <person name="Sugano S."/>
            <person name="Fujiyama A."/>
            <person name="Delaux P.-M."/>
            <person name="Quint M."/>
            <person name="TheiBen G."/>
            <person name="Hagemann M."/>
            <person name="Harholt J."/>
            <person name="Dunand C."/>
            <person name="Zachgo S."/>
            <person name="Langdale J."/>
            <person name="Maumus F."/>
            <person name="Straeten D.V.D."/>
            <person name="Gould S.B."/>
            <person name="Rensing S.A."/>
        </authorList>
    </citation>
    <scope>NUCLEOTIDE SEQUENCE [LARGE SCALE GENOMIC DNA]</scope>
    <source>
        <strain evidence="2 3">S276</strain>
    </source>
</reference>
<feature type="region of interest" description="Disordered" evidence="1">
    <location>
        <begin position="89"/>
        <end position="313"/>
    </location>
</feature>
<feature type="compositionally biased region" description="Basic and acidic residues" evidence="1">
    <location>
        <begin position="89"/>
        <end position="118"/>
    </location>
</feature>
<sequence length="394" mass="45301">MRQEVEMRMEELRPSPVGPDGRPIRLEIGNASDFIPAFEWFMQGQSIPRDDWMQTLPLWTRKAERPLAMQIRDMARDWESCREHLREAFRRPELPQPRVERRQRSQRSRDPEPREARPSRGGRNVLARREEELEQDPEVEERGTYPECGLGSVEFHRFTESGLRRSPAHPREEPPVSEGPLRELETHLDISQWKASPQDEKHEEHVEEVPQEEIPREEVSQEEVPQEGIPREEVSQEEVPREEVQGTQRERGLGDEGRRAGKEVIEVGEDTPPQTPAVEQQEVVSTAAPRSEQQRGVGTLVGSPSSLPPQPRKKKFKRKVDQLCFYCKRDVHLALDCLEFLEDKAAGKVSEVEGTVSMIINKTVYSLVYLCDLPTAADKAEYKGRKCSPSVKVI</sequence>
<evidence type="ECO:0000313" key="2">
    <source>
        <dbReference type="EMBL" id="GBG69112.1"/>
    </source>
</evidence>
<feature type="region of interest" description="Disordered" evidence="1">
    <location>
        <begin position="1"/>
        <end position="22"/>
    </location>
</feature>
<protein>
    <submittedName>
        <fullName evidence="2">Uncharacterized protein</fullName>
    </submittedName>
</protein>
<evidence type="ECO:0000256" key="1">
    <source>
        <dbReference type="SAM" id="MobiDB-lite"/>
    </source>
</evidence>
<feature type="compositionally biased region" description="Basic and acidic residues" evidence="1">
    <location>
        <begin position="154"/>
        <end position="188"/>
    </location>
</feature>
<gene>
    <name evidence="2" type="ORF">CBR_g3810</name>
</gene>
<keyword evidence="3" id="KW-1185">Reference proteome</keyword>
<dbReference type="AlphaFoldDB" id="A0A388KGD2"/>
<name>A0A388KGD2_CHABU</name>
<evidence type="ECO:0000313" key="3">
    <source>
        <dbReference type="Proteomes" id="UP000265515"/>
    </source>
</evidence>
<dbReference type="EMBL" id="BFEA01000110">
    <property type="protein sequence ID" value="GBG69112.1"/>
    <property type="molecule type" value="Genomic_DNA"/>
</dbReference>
<accession>A0A388KGD2</accession>
<feature type="compositionally biased region" description="Basic and acidic residues" evidence="1">
    <location>
        <begin position="197"/>
        <end position="219"/>
    </location>
</feature>
<comment type="caution">
    <text evidence="2">The sequence shown here is derived from an EMBL/GenBank/DDBJ whole genome shotgun (WGS) entry which is preliminary data.</text>
</comment>
<feature type="compositionally biased region" description="Basic and acidic residues" evidence="1">
    <location>
        <begin position="229"/>
        <end position="265"/>
    </location>
</feature>
<proteinExistence type="predicted"/>
<dbReference type="Gramene" id="GBG69112">
    <property type="protein sequence ID" value="GBG69112"/>
    <property type="gene ID" value="CBR_g3810"/>
</dbReference>
<feature type="compositionally biased region" description="Basic and acidic residues" evidence="1">
    <location>
        <begin position="1"/>
        <end position="13"/>
    </location>
</feature>
<dbReference type="Proteomes" id="UP000265515">
    <property type="component" value="Unassembled WGS sequence"/>
</dbReference>
<organism evidence="2 3">
    <name type="scientific">Chara braunii</name>
    <name type="common">Braun's stonewort</name>
    <dbReference type="NCBI Taxonomy" id="69332"/>
    <lineage>
        <taxon>Eukaryota</taxon>
        <taxon>Viridiplantae</taxon>
        <taxon>Streptophyta</taxon>
        <taxon>Charophyceae</taxon>
        <taxon>Charales</taxon>
        <taxon>Characeae</taxon>
        <taxon>Chara</taxon>
    </lineage>
</organism>